<accession>A0A5B7EUM6</accession>
<keyword evidence="3" id="KW-1185">Reference proteome</keyword>
<dbReference type="EMBL" id="VSRR010003551">
    <property type="protein sequence ID" value="MPC36583.1"/>
    <property type="molecule type" value="Genomic_DNA"/>
</dbReference>
<organism evidence="2 3">
    <name type="scientific">Portunus trituberculatus</name>
    <name type="common">Swimming crab</name>
    <name type="synonym">Neptunus trituberculatus</name>
    <dbReference type="NCBI Taxonomy" id="210409"/>
    <lineage>
        <taxon>Eukaryota</taxon>
        <taxon>Metazoa</taxon>
        <taxon>Ecdysozoa</taxon>
        <taxon>Arthropoda</taxon>
        <taxon>Crustacea</taxon>
        <taxon>Multicrustacea</taxon>
        <taxon>Malacostraca</taxon>
        <taxon>Eumalacostraca</taxon>
        <taxon>Eucarida</taxon>
        <taxon>Decapoda</taxon>
        <taxon>Pleocyemata</taxon>
        <taxon>Brachyura</taxon>
        <taxon>Eubrachyura</taxon>
        <taxon>Portunoidea</taxon>
        <taxon>Portunidae</taxon>
        <taxon>Portuninae</taxon>
        <taxon>Portunus</taxon>
    </lineage>
</organism>
<proteinExistence type="predicted"/>
<dbReference type="AlphaFoldDB" id="A0A5B7EUM6"/>
<evidence type="ECO:0000256" key="1">
    <source>
        <dbReference type="SAM" id="MobiDB-lite"/>
    </source>
</evidence>
<feature type="region of interest" description="Disordered" evidence="1">
    <location>
        <begin position="56"/>
        <end position="82"/>
    </location>
</feature>
<sequence length="109" mass="11968">MAHSETPRTCKNGWRLCVSREWTVVIPETPHFCKENMALGGGKLVVAARWSPEVRPVWPGGSRGGRGVTEQCPKTRSLTSQPLGEVSSPVRLICYQSDGLSPVRIKVPQ</sequence>
<evidence type="ECO:0000313" key="3">
    <source>
        <dbReference type="Proteomes" id="UP000324222"/>
    </source>
</evidence>
<name>A0A5B7EUM6_PORTR</name>
<protein>
    <submittedName>
        <fullName evidence="2">Uncharacterized protein</fullName>
    </submittedName>
</protein>
<reference evidence="2 3" key="1">
    <citation type="submission" date="2019-05" db="EMBL/GenBank/DDBJ databases">
        <title>Another draft genome of Portunus trituberculatus and its Hox gene families provides insights of decapod evolution.</title>
        <authorList>
            <person name="Jeong J.-H."/>
            <person name="Song I."/>
            <person name="Kim S."/>
            <person name="Choi T."/>
            <person name="Kim D."/>
            <person name="Ryu S."/>
            <person name="Kim W."/>
        </authorList>
    </citation>
    <scope>NUCLEOTIDE SEQUENCE [LARGE SCALE GENOMIC DNA]</scope>
    <source>
        <tissue evidence="2">Muscle</tissue>
    </source>
</reference>
<gene>
    <name evidence="2" type="ORF">E2C01_030046</name>
</gene>
<dbReference type="Proteomes" id="UP000324222">
    <property type="component" value="Unassembled WGS sequence"/>
</dbReference>
<comment type="caution">
    <text evidence="2">The sequence shown here is derived from an EMBL/GenBank/DDBJ whole genome shotgun (WGS) entry which is preliminary data.</text>
</comment>
<evidence type="ECO:0000313" key="2">
    <source>
        <dbReference type="EMBL" id="MPC36583.1"/>
    </source>
</evidence>
<feature type="compositionally biased region" description="Polar residues" evidence="1">
    <location>
        <begin position="72"/>
        <end position="82"/>
    </location>
</feature>